<evidence type="ECO:0000313" key="2">
    <source>
        <dbReference type="Ensembl" id="ENSSSCP00025018767.1"/>
    </source>
</evidence>
<reference evidence="2" key="1">
    <citation type="submission" date="2025-08" db="UniProtKB">
        <authorList>
            <consortium name="Ensembl"/>
        </authorList>
    </citation>
    <scope>IDENTIFICATION</scope>
</reference>
<evidence type="ECO:0000313" key="3">
    <source>
        <dbReference type="Proteomes" id="UP000694727"/>
    </source>
</evidence>
<keyword evidence="1" id="KW-0472">Membrane</keyword>
<dbReference type="Ensembl" id="ENSSSCT00025044111.1">
    <property type="protein sequence ID" value="ENSSSCP00025018767.1"/>
    <property type="gene ID" value="ENSSSCG00025032463.1"/>
</dbReference>
<organism evidence="2 3">
    <name type="scientific">Sus scrofa</name>
    <name type="common">Pig</name>
    <dbReference type="NCBI Taxonomy" id="9823"/>
    <lineage>
        <taxon>Eukaryota</taxon>
        <taxon>Metazoa</taxon>
        <taxon>Chordata</taxon>
        <taxon>Craniata</taxon>
        <taxon>Vertebrata</taxon>
        <taxon>Euteleostomi</taxon>
        <taxon>Mammalia</taxon>
        <taxon>Eutheria</taxon>
        <taxon>Laurasiatheria</taxon>
        <taxon>Artiodactyla</taxon>
        <taxon>Suina</taxon>
        <taxon>Suidae</taxon>
        <taxon>Sus</taxon>
    </lineage>
</organism>
<dbReference type="Proteomes" id="UP000694727">
    <property type="component" value="Unplaced"/>
</dbReference>
<keyword evidence="1" id="KW-0812">Transmembrane</keyword>
<proteinExistence type="predicted"/>
<protein>
    <submittedName>
        <fullName evidence="2">Uncharacterized protein</fullName>
    </submittedName>
</protein>
<dbReference type="AlphaFoldDB" id="A0A8D0RMH8"/>
<feature type="transmembrane region" description="Helical" evidence="1">
    <location>
        <begin position="12"/>
        <end position="29"/>
    </location>
</feature>
<name>A0A8D0RMH8_PIG</name>
<keyword evidence="1" id="KW-1133">Transmembrane helix</keyword>
<accession>A0A8D0RMH8</accession>
<sequence>MKVLSRYMPRYVIAGSYVSFIFSLLRYLHTVFRSGCTNLHSHQQCRRVPFSLHSLQHLLFEDLLLRAILTSVMWYLIVVLIFISLIVRDVEHFFMCLWPSICLHWINVYLGLLPVFQLGYLGFLLLSCISYLYILEIKPLSAASFETIFSHFIGCLHFLFVSFPI</sequence>
<feature type="transmembrane region" description="Helical" evidence="1">
    <location>
        <begin position="63"/>
        <end position="86"/>
    </location>
</feature>
<feature type="transmembrane region" description="Helical" evidence="1">
    <location>
        <begin position="142"/>
        <end position="163"/>
    </location>
</feature>
<evidence type="ECO:0000256" key="1">
    <source>
        <dbReference type="SAM" id="Phobius"/>
    </source>
</evidence>